<gene>
    <name evidence="2" type="ORF">KP509_11G094900</name>
</gene>
<evidence type="ECO:0000313" key="2">
    <source>
        <dbReference type="EMBL" id="KAH7426313.1"/>
    </source>
</evidence>
<dbReference type="AlphaFoldDB" id="A0A8T2TXJ5"/>
<evidence type="ECO:0000256" key="1">
    <source>
        <dbReference type="SAM" id="MobiDB-lite"/>
    </source>
</evidence>
<keyword evidence="3" id="KW-1185">Reference proteome</keyword>
<reference evidence="2" key="1">
    <citation type="submission" date="2021-08" db="EMBL/GenBank/DDBJ databases">
        <title>WGS assembly of Ceratopteris richardii.</title>
        <authorList>
            <person name="Marchant D.B."/>
            <person name="Chen G."/>
            <person name="Jenkins J."/>
            <person name="Shu S."/>
            <person name="Leebens-Mack J."/>
            <person name="Grimwood J."/>
            <person name="Schmutz J."/>
            <person name="Soltis P."/>
            <person name="Soltis D."/>
            <person name="Chen Z.-H."/>
        </authorList>
    </citation>
    <scope>NUCLEOTIDE SEQUENCE</scope>
    <source>
        <strain evidence="2">Whitten #5841</strain>
        <tissue evidence="2">Leaf</tissue>
    </source>
</reference>
<dbReference type="Proteomes" id="UP000825935">
    <property type="component" value="Chromosome 11"/>
</dbReference>
<accession>A0A8T2TXJ5</accession>
<organism evidence="2 3">
    <name type="scientific">Ceratopteris richardii</name>
    <name type="common">Triangle waterfern</name>
    <dbReference type="NCBI Taxonomy" id="49495"/>
    <lineage>
        <taxon>Eukaryota</taxon>
        <taxon>Viridiplantae</taxon>
        <taxon>Streptophyta</taxon>
        <taxon>Embryophyta</taxon>
        <taxon>Tracheophyta</taxon>
        <taxon>Polypodiopsida</taxon>
        <taxon>Polypodiidae</taxon>
        <taxon>Polypodiales</taxon>
        <taxon>Pteridineae</taxon>
        <taxon>Pteridaceae</taxon>
        <taxon>Parkerioideae</taxon>
        <taxon>Ceratopteris</taxon>
    </lineage>
</organism>
<name>A0A8T2TXJ5_CERRI</name>
<dbReference type="EMBL" id="CM035416">
    <property type="protein sequence ID" value="KAH7426313.1"/>
    <property type="molecule type" value="Genomic_DNA"/>
</dbReference>
<sequence length="247" mass="27991">MGSYFSSLTGVNENNMRSNSFAYDYDEGSLSDSPVQESRSCIREASDNGMRCITDANDNGLHSSLTGVNDNGMRSSSFVHDFYEESLSDLPVHECRALHGMLLLNESELDLIMFNCGIPVMNEDRSAKLKRLLEWRRERGDFRISPTFRDEIEEVLIDAAELQRLPDDVRQWTTEILLGLAITDLQLECLLRRVNYDGDNTKYQLVATLMDLKQSSMVDSDFFETLATQDYDDGDDGAEDESEKSSD</sequence>
<comment type="caution">
    <text evidence="2">The sequence shown here is derived from an EMBL/GenBank/DDBJ whole genome shotgun (WGS) entry which is preliminary data.</text>
</comment>
<evidence type="ECO:0000313" key="3">
    <source>
        <dbReference type="Proteomes" id="UP000825935"/>
    </source>
</evidence>
<feature type="region of interest" description="Disordered" evidence="1">
    <location>
        <begin position="228"/>
        <end position="247"/>
    </location>
</feature>
<protein>
    <submittedName>
        <fullName evidence="2">Uncharacterized protein</fullName>
    </submittedName>
</protein>
<feature type="compositionally biased region" description="Acidic residues" evidence="1">
    <location>
        <begin position="230"/>
        <end position="247"/>
    </location>
</feature>
<dbReference type="OrthoDB" id="1935077at2759"/>
<proteinExistence type="predicted"/>